<dbReference type="AlphaFoldDB" id="A0A4S4AP47"/>
<dbReference type="EMBL" id="SSOC01000009">
    <property type="protein sequence ID" value="THF61413.1"/>
    <property type="molecule type" value="Genomic_DNA"/>
</dbReference>
<protein>
    <submittedName>
        <fullName evidence="1">Uncharacterized protein</fullName>
    </submittedName>
</protein>
<gene>
    <name evidence="1" type="ORF">E6C76_20240</name>
</gene>
<evidence type="ECO:0000313" key="1">
    <source>
        <dbReference type="EMBL" id="THF61413.1"/>
    </source>
</evidence>
<evidence type="ECO:0000313" key="2">
    <source>
        <dbReference type="Proteomes" id="UP000308430"/>
    </source>
</evidence>
<accession>A0A4S4AP47</accession>
<proteinExistence type="predicted"/>
<comment type="caution">
    <text evidence="1">The sequence shown here is derived from an EMBL/GenBank/DDBJ whole genome shotgun (WGS) entry which is preliminary data.</text>
</comment>
<keyword evidence="2" id="KW-1185">Reference proteome</keyword>
<dbReference type="Proteomes" id="UP000308430">
    <property type="component" value="Unassembled WGS sequence"/>
</dbReference>
<sequence>MNKFRALVLINQIDHAGELEMMWMALHNGYFRGGWEDFQTWCADHSLVSSPVREPDSGEQVVVVRRRAKP</sequence>
<reference evidence="1 2" key="1">
    <citation type="submission" date="2019-04" db="EMBL/GenBank/DDBJ databases">
        <title>Azoarcus nasutitermitis sp. nov. isolated from termite nest.</title>
        <authorList>
            <person name="Lin S.-Y."/>
            <person name="Hameed A."/>
            <person name="Hsu Y.-H."/>
            <person name="Young C.-C."/>
        </authorList>
    </citation>
    <scope>NUCLEOTIDE SEQUENCE [LARGE SCALE GENOMIC DNA]</scope>
    <source>
        <strain evidence="1 2">CC-YHH838</strain>
    </source>
</reference>
<organism evidence="1 2">
    <name type="scientific">Pseudothauera nasutitermitis</name>
    <dbReference type="NCBI Taxonomy" id="2565930"/>
    <lineage>
        <taxon>Bacteria</taxon>
        <taxon>Pseudomonadati</taxon>
        <taxon>Pseudomonadota</taxon>
        <taxon>Betaproteobacteria</taxon>
        <taxon>Rhodocyclales</taxon>
        <taxon>Zoogloeaceae</taxon>
        <taxon>Pseudothauera</taxon>
    </lineage>
</organism>
<name>A0A4S4AP47_9RHOO</name>
<dbReference type="RefSeq" id="WP_136350074.1">
    <property type="nucleotide sequence ID" value="NZ_SSOC01000009.1"/>
</dbReference>